<evidence type="ECO:0000256" key="4">
    <source>
        <dbReference type="ARBA" id="ARBA00023163"/>
    </source>
</evidence>
<dbReference type="GO" id="GO:0003700">
    <property type="term" value="F:DNA-binding transcription factor activity"/>
    <property type="evidence" value="ECO:0007669"/>
    <property type="project" value="InterPro"/>
</dbReference>
<sequence>MKTAAAPQPITYSCYRSEYTKSEHFVEDHVLGHVVSGTMEFQLAGHKVSCQEGDYYFVGRNQFTKAAKNLGADGEFRSISVRLSQETLRQFSMAHPNTAAAKSHSIPTIQVLPANAMLKGYFDSLGFYEEGSASEALIHLKIEEGILLLLHLDTDMRNLLFDFSQPGKIDLEEFMQHNFRFNVHLDRFAYLSGRSLATFKRDFHKIFHTTPNKWLQKKRLEEAHYLLQEKKMKPKEVYLEVGFEDLSHFSFAFKKAYGTGPSRI</sequence>
<dbReference type="OrthoDB" id="4480133at2"/>
<organism evidence="6 7">
    <name type="scientific">Flavobacterium kingsejongi</name>
    <dbReference type="NCBI Taxonomy" id="1678728"/>
    <lineage>
        <taxon>Bacteria</taxon>
        <taxon>Pseudomonadati</taxon>
        <taxon>Bacteroidota</taxon>
        <taxon>Flavobacteriia</taxon>
        <taxon>Flavobacteriales</taxon>
        <taxon>Flavobacteriaceae</taxon>
        <taxon>Flavobacterium</taxon>
    </lineage>
</organism>
<dbReference type="SUPFAM" id="SSF51215">
    <property type="entry name" value="Regulatory protein AraC"/>
    <property type="match status" value="1"/>
</dbReference>
<dbReference type="EMBL" id="CP020919">
    <property type="protein sequence ID" value="AWG25246.1"/>
    <property type="molecule type" value="Genomic_DNA"/>
</dbReference>
<accession>A0A2S1LNN9</accession>
<feature type="domain" description="HTH araC/xylS-type" evidence="5">
    <location>
        <begin position="169"/>
        <end position="264"/>
    </location>
</feature>
<dbReference type="Gene3D" id="1.10.10.60">
    <property type="entry name" value="Homeodomain-like"/>
    <property type="match status" value="1"/>
</dbReference>
<evidence type="ECO:0000313" key="6">
    <source>
        <dbReference type="EMBL" id="AWG25246.1"/>
    </source>
</evidence>
<dbReference type="Proteomes" id="UP000244677">
    <property type="component" value="Chromosome"/>
</dbReference>
<evidence type="ECO:0000256" key="3">
    <source>
        <dbReference type="ARBA" id="ARBA00023125"/>
    </source>
</evidence>
<dbReference type="PANTHER" id="PTHR46796">
    <property type="entry name" value="HTH-TYPE TRANSCRIPTIONAL ACTIVATOR RHAS-RELATED"/>
    <property type="match status" value="1"/>
</dbReference>
<dbReference type="PANTHER" id="PTHR46796:SF13">
    <property type="entry name" value="HTH-TYPE TRANSCRIPTIONAL ACTIVATOR RHAS"/>
    <property type="match status" value="1"/>
</dbReference>
<evidence type="ECO:0000256" key="1">
    <source>
        <dbReference type="ARBA" id="ARBA00022490"/>
    </source>
</evidence>
<dbReference type="GO" id="GO:0043565">
    <property type="term" value="F:sequence-specific DNA binding"/>
    <property type="evidence" value="ECO:0007669"/>
    <property type="project" value="InterPro"/>
</dbReference>
<reference evidence="6 7" key="1">
    <citation type="submission" date="2017-04" db="EMBL/GenBank/DDBJ databases">
        <title>Complete genome sequence of Flavobacterium kingsejong AJ004.</title>
        <authorList>
            <person name="Lee P.C."/>
        </authorList>
    </citation>
    <scope>NUCLEOTIDE SEQUENCE [LARGE SCALE GENOMIC DNA]</scope>
    <source>
        <strain evidence="6 7">AJ004</strain>
    </source>
</reference>
<evidence type="ECO:0000256" key="2">
    <source>
        <dbReference type="ARBA" id="ARBA00023015"/>
    </source>
</evidence>
<dbReference type="InterPro" id="IPR009057">
    <property type="entry name" value="Homeodomain-like_sf"/>
</dbReference>
<dbReference type="SUPFAM" id="SSF46689">
    <property type="entry name" value="Homeodomain-like"/>
    <property type="match status" value="1"/>
</dbReference>
<keyword evidence="3" id="KW-0238">DNA-binding</keyword>
<dbReference type="InterPro" id="IPR018060">
    <property type="entry name" value="HTH_AraC"/>
</dbReference>
<protein>
    <recommendedName>
        <fullName evidence="5">HTH araC/xylS-type domain-containing protein</fullName>
    </recommendedName>
</protein>
<proteinExistence type="predicted"/>
<dbReference type="PROSITE" id="PS01124">
    <property type="entry name" value="HTH_ARAC_FAMILY_2"/>
    <property type="match status" value="1"/>
</dbReference>
<dbReference type="InterPro" id="IPR050204">
    <property type="entry name" value="AraC_XylS_family_regulators"/>
</dbReference>
<keyword evidence="7" id="KW-1185">Reference proteome</keyword>
<gene>
    <name evidence="6" type="ORF">FK004_08370</name>
</gene>
<keyword evidence="2" id="KW-0805">Transcription regulation</keyword>
<dbReference type="Pfam" id="PF12833">
    <property type="entry name" value="HTH_18"/>
    <property type="match status" value="1"/>
</dbReference>
<dbReference type="RefSeq" id="WP_108736849.1">
    <property type="nucleotide sequence ID" value="NZ_CP020919.1"/>
</dbReference>
<keyword evidence="1" id="KW-0963">Cytoplasm</keyword>
<dbReference type="KEGG" id="fki:FK004_08370"/>
<dbReference type="AlphaFoldDB" id="A0A2S1LNN9"/>
<dbReference type="InterPro" id="IPR037923">
    <property type="entry name" value="HTH-like"/>
</dbReference>
<keyword evidence="4" id="KW-0804">Transcription</keyword>
<dbReference type="SMART" id="SM00342">
    <property type="entry name" value="HTH_ARAC"/>
    <property type="match status" value="1"/>
</dbReference>
<dbReference type="Pfam" id="PF22200">
    <property type="entry name" value="ExsA_N"/>
    <property type="match status" value="1"/>
</dbReference>
<evidence type="ECO:0000259" key="5">
    <source>
        <dbReference type="PROSITE" id="PS01124"/>
    </source>
</evidence>
<evidence type="ECO:0000313" key="7">
    <source>
        <dbReference type="Proteomes" id="UP000244677"/>
    </source>
</evidence>
<dbReference type="InterPro" id="IPR054015">
    <property type="entry name" value="ExsA-like_N"/>
</dbReference>
<name>A0A2S1LNN9_9FLAO</name>